<gene>
    <name evidence="3" type="ORF">AWC38_SpisGene6672</name>
</gene>
<evidence type="ECO:0000256" key="2">
    <source>
        <dbReference type="SAM" id="MobiDB-lite"/>
    </source>
</evidence>
<dbReference type="PANTHER" id="PTHR33332">
    <property type="entry name" value="REVERSE TRANSCRIPTASE DOMAIN-CONTAINING PROTEIN"/>
    <property type="match status" value="1"/>
</dbReference>
<dbReference type="PROSITE" id="PS50297">
    <property type="entry name" value="ANK_REP_REGION"/>
    <property type="match status" value="1"/>
</dbReference>
<organism evidence="3 4">
    <name type="scientific">Stylophora pistillata</name>
    <name type="common">Smooth cauliflower coral</name>
    <dbReference type="NCBI Taxonomy" id="50429"/>
    <lineage>
        <taxon>Eukaryota</taxon>
        <taxon>Metazoa</taxon>
        <taxon>Cnidaria</taxon>
        <taxon>Anthozoa</taxon>
        <taxon>Hexacorallia</taxon>
        <taxon>Scleractinia</taxon>
        <taxon>Astrocoeniina</taxon>
        <taxon>Pocilloporidae</taxon>
        <taxon>Stylophora</taxon>
    </lineage>
</organism>
<accession>A0A2B4SD36</accession>
<name>A0A2B4SD36_STYPI</name>
<evidence type="ECO:0000313" key="4">
    <source>
        <dbReference type="Proteomes" id="UP000225706"/>
    </source>
</evidence>
<evidence type="ECO:0000313" key="3">
    <source>
        <dbReference type="EMBL" id="PFX28594.1"/>
    </source>
</evidence>
<reference evidence="4" key="1">
    <citation type="journal article" date="2017" name="bioRxiv">
        <title>Comparative analysis of the genomes of Stylophora pistillata and Acropora digitifera provides evidence for extensive differences between species of corals.</title>
        <authorList>
            <person name="Voolstra C.R."/>
            <person name="Li Y."/>
            <person name="Liew Y.J."/>
            <person name="Baumgarten S."/>
            <person name="Zoccola D."/>
            <person name="Flot J.-F."/>
            <person name="Tambutte S."/>
            <person name="Allemand D."/>
            <person name="Aranda M."/>
        </authorList>
    </citation>
    <scope>NUCLEOTIDE SEQUENCE [LARGE SCALE GENOMIC DNA]</scope>
</reference>
<dbReference type="SMART" id="SM00248">
    <property type="entry name" value="ANK"/>
    <property type="match status" value="2"/>
</dbReference>
<evidence type="ECO:0000256" key="1">
    <source>
        <dbReference type="PROSITE-ProRule" id="PRU00023"/>
    </source>
</evidence>
<proteinExistence type="predicted"/>
<dbReference type="EMBL" id="LSMT01000080">
    <property type="protein sequence ID" value="PFX28594.1"/>
    <property type="molecule type" value="Genomic_DNA"/>
</dbReference>
<dbReference type="InterPro" id="IPR036770">
    <property type="entry name" value="Ankyrin_rpt-contain_sf"/>
</dbReference>
<protein>
    <submittedName>
        <fullName evidence="3">Uncharacterized protein</fullName>
    </submittedName>
</protein>
<keyword evidence="1" id="KW-0040">ANK repeat</keyword>
<dbReference type="InterPro" id="IPR002110">
    <property type="entry name" value="Ankyrin_rpt"/>
</dbReference>
<dbReference type="AlphaFoldDB" id="A0A2B4SD36"/>
<feature type="region of interest" description="Disordered" evidence="2">
    <location>
        <begin position="230"/>
        <end position="263"/>
    </location>
</feature>
<dbReference type="Pfam" id="PF12796">
    <property type="entry name" value="Ank_2"/>
    <property type="match status" value="1"/>
</dbReference>
<dbReference type="OrthoDB" id="5968364at2759"/>
<feature type="repeat" description="ANK" evidence="1">
    <location>
        <begin position="601"/>
        <end position="633"/>
    </location>
</feature>
<dbReference type="SUPFAM" id="SSF48403">
    <property type="entry name" value="Ankyrin repeat"/>
    <property type="match status" value="1"/>
</dbReference>
<dbReference type="Gene3D" id="1.25.40.20">
    <property type="entry name" value="Ankyrin repeat-containing domain"/>
    <property type="match status" value="1"/>
</dbReference>
<keyword evidence="4" id="KW-1185">Reference proteome</keyword>
<comment type="caution">
    <text evidence="3">The sequence shown here is derived from an EMBL/GenBank/DDBJ whole genome shotgun (WGS) entry which is preliminary data.</text>
</comment>
<dbReference type="Proteomes" id="UP000225706">
    <property type="component" value="Unassembled WGS sequence"/>
</dbReference>
<sequence length="649" mass="72789">MDNLIEVLDNHLNGLPTPCNMKTLTYADVCHLTATPGPACALEELNFGNINNNSDVHGGNKAAYSYNIDCSVDLAKLYLANYLAEFSAFEKSMDLCAALKLFGSRKYPIQIFVSSNHLHNIQSLAHNVREAIEALVQCLPLNTAKKKELLDHLSEWKAKGFQLILDEEVKDLMEQFQNNKPTRDEIEKIIEKHTSLNRNFLSARFNVVLSELQAPMRLANNSDMKANTLNQESSKSAHPMGLSVSLTEATSKSKETREMKLKRKRIRTPTASLELKLPSNSSTGSHVGAYTLCSLSFETGRFSKAWKEALVLPSLKKPGLDFSLKNFRPVSNLSYISKLSERAAAEQFMEHLTANNLHSLLQSADKQQHSTETTLLKVKNDILMSMDDQHVTLLLLLDLSAAFDTIHLDKLIDCLKSDLGISDIALAWFKSLLNAIFHKFADDTQLYVSFSPNRSVDPDFAIKSMTDCINDIRSWMISDNLMLNDYKTEFLIIGTRQQLAKDRTGKLAWNYVLVQRALLFLFMRRAKGSSLEVTAFEKVLKSGWGMDPPVRVREEIREIEKTFPDMQGVTILHFAYKSASRETVNELVVKGKAHINTCDGEGYSPLHLAAMYGTSQVVKKLVELNADVNLKVDGRDAADLAAYEGRNKN</sequence>
<dbReference type="PROSITE" id="PS50088">
    <property type="entry name" value="ANK_REPEAT"/>
    <property type="match status" value="1"/>
</dbReference>